<sequence length="55" mass="5993">SLLVGRTRAESDMLKVRAKQLSEAGLIAEYLSSSDLSKREPDLLVDKDTSAAFLP</sequence>
<proteinExistence type="predicted"/>
<dbReference type="AlphaFoldDB" id="A0A392RGT6"/>
<feature type="non-terminal residue" evidence="1">
    <location>
        <position position="55"/>
    </location>
</feature>
<accession>A0A392RGT6</accession>
<evidence type="ECO:0000313" key="2">
    <source>
        <dbReference type="Proteomes" id="UP000265520"/>
    </source>
</evidence>
<evidence type="ECO:0000313" key="1">
    <source>
        <dbReference type="EMBL" id="MCI35254.1"/>
    </source>
</evidence>
<protein>
    <submittedName>
        <fullName evidence="1">D-amino acid dehydrogenase small subunit-like</fullName>
    </submittedName>
</protein>
<feature type="non-terminal residue" evidence="1">
    <location>
        <position position="1"/>
    </location>
</feature>
<dbReference type="EMBL" id="LXQA010221627">
    <property type="protein sequence ID" value="MCI35254.1"/>
    <property type="molecule type" value="Genomic_DNA"/>
</dbReference>
<dbReference type="Proteomes" id="UP000265520">
    <property type="component" value="Unassembled WGS sequence"/>
</dbReference>
<reference evidence="1 2" key="1">
    <citation type="journal article" date="2018" name="Front. Plant Sci.">
        <title>Red Clover (Trifolium pratense) and Zigzag Clover (T. medium) - A Picture of Genomic Similarities and Differences.</title>
        <authorList>
            <person name="Dluhosova J."/>
            <person name="Istvanek J."/>
            <person name="Nedelnik J."/>
            <person name="Repkova J."/>
        </authorList>
    </citation>
    <scope>NUCLEOTIDE SEQUENCE [LARGE SCALE GENOMIC DNA]</scope>
    <source>
        <strain evidence="2">cv. 10/8</strain>
        <tissue evidence="1">Leaf</tissue>
    </source>
</reference>
<keyword evidence="2" id="KW-1185">Reference proteome</keyword>
<comment type="caution">
    <text evidence="1">The sequence shown here is derived from an EMBL/GenBank/DDBJ whole genome shotgun (WGS) entry which is preliminary data.</text>
</comment>
<name>A0A392RGT6_9FABA</name>
<organism evidence="1 2">
    <name type="scientific">Trifolium medium</name>
    <dbReference type="NCBI Taxonomy" id="97028"/>
    <lineage>
        <taxon>Eukaryota</taxon>
        <taxon>Viridiplantae</taxon>
        <taxon>Streptophyta</taxon>
        <taxon>Embryophyta</taxon>
        <taxon>Tracheophyta</taxon>
        <taxon>Spermatophyta</taxon>
        <taxon>Magnoliopsida</taxon>
        <taxon>eudicotyledons</taxon>
        <taxon>Gunneridae</taxon>
        <taxon>Pentapetalae</taxon>
        <taxon>rosids</taxon>
        <taxon>fabids</taxon>
        <taxon>Fabales</taxon>
        <taxon>Fabaceae</taxon>
        <taxon>Papilionoideae</taxon>
        <taxon>50 kb inversion clade</taxon>
        <taxon>NPAAA clade</taxon>
        <taxon>Hologalegina</taxon>
        <taxon>IRL clade</taxon>
        <taxon>Trifolieae</taxon>
        <taxon>Trifolium</taxon>
    </lineage>
</organism>